<dbReference type="CDD" id="cd07377">
    <property type="entry name" value="WHTH_GntR"/>
    <property type="match status" value="1"/>
</dbReference>
<dbReference type="SUPFAM" id="SSF53383">
    <property type="entry name" value="PLP-dependent transferases"/>
    <property type="match status" value="1"/>
</dbReference>
<keyword evidence="2" id="KW-0663">Pyridoxal phosphate</keyword>
<name>A0A918DHG3_9ALTE</name>
<dbReference type="PANTHER" id="PTHR46577">
    <property type="entry name" value="HTH-TYPE TRANSCRIPTIONAL REGULATORY PROTEIN GABR"/>
    <property type="match status" value="1"/>
</dbReference>
<comment type="caution">
    <text evidence="7">The sequence shown here is derived from an EMBL/GenBank/DDBJ whole genome shotgun (WGS) entry which is preliminary data.</text>
</comment>
<evidence type="ECO:0000313" key="7">
    <source>
        <dbReference type="EMBL" id="GGO64332.1"/>
    </source>
</evidence>
<keyword evidence="5" id="KW-0804">Transcription</keyword>
<keyword evidence="4" id="KW-0238">DNA-binding</keyword>
<dbReference type="Gene3D" id="3.40.640.10">
    <property type="entry name" value="Type I PLP-dependent aspartate aminotransferase-like (Major domain)"/>
    <property type="match status" value="1"/>
</dbReference>
<dbReference type="InterPro" id="IPR000524">
    <property type="entry name" value="Tscrpt_reg_HTH_GntR"/>
</dbReference>
<comment type="similarity">
    <text evidence="1">In the C-terminal section; belongs to the class-I pyridoxal-phosphate-dependent aminotransferase family.</text>
</comment>
<feature type="domain" description="HTH gntR-type" evidence="6">
    <location>
        <begin position="16"/>
        <end position="84"/>
    </location>
</feature>
<evidence type="ECO:0000256" key="5">
    <source>
        <dbReference type="ARBA" id="ARBA00023163"/>
    </source>
</evidence>
<keyword evidence="3" id="KW-0805">Transcription regulation</keyword>
<dbReference type="Proteomes" id="UP000606935">
    <property type="component" value="Unassembled WGS sequence"/>
</dbReference>
<proteinExistence type="inferred from homology"/>
<dbReference type="EMBL" id="BMLS01000001">
    <property type="protein sequence ID" value="GGO64332.1"/>
    <property type="molecule type" value="Genomic_DNA"/>
</dbReference>
<dbReference type="GO" id="GO:0003700">
    <property type="term" value="F:DNA-binding transcription factor activity"/>
    <property type="evidence" value="ECO:0007669"/>
    <property type="project" value="InterPro"/>
</dbReference>
<keyword evidence="8" id="KW-1185">Reference proteome</keyword>
<dbReference type="Gene3D" id="1.10.10.10">
    <property type="entry name" value="Winged helix-like DNA-binding domain superfamily/Winged helix DNA-binding domain"/>
    <property type="match status" value="1"/>
</dbReference>
<dbReference type="PRINTS" id="PR00035">
    <property type="entry name" value="HTHGNTR"/>
</dbReference>
<dbReference type="Pfam" id="PF00155">
    <property type="entry name" value="Aminotran_1_2"/>
    <property type="match status" value="1"/>
</dbReference>
<gene>
    <name evidence="7" type="ORF">GCM10010982_03480</name>
</gene>
<reference evidence="7" key="2">
    <citation type="submission" date="2020-09" db="EMBL/GenBank/DDBJ databases">
        <authorList>
            <person name="Sun Q."/>
            <person name="Zhou Y."/>
        </authorList>
    </citation>
    <scope>NUCLEOTIDE SEQUENCE</scope>
    <source>
        <strain evidence="7">CGMCC 1.7086</strain>
    </source>
</reference>
<dbReference type="InterPro" id="IPR015421">
    <property type="entry name" value="PyrdxlP-dep_Trfase_major"/>
</dbReference>
<evidence type="ECO:0000256" key="1">
    <source>
        <dbReference type="ARBA" id="ARBA00005384"/>
    </source>
</evidence>
<dbReference type="InterPro" id="IPR015424">
    <property type="entry name" value="PyrdxlP-dep_Trfase"/>
</dbReference>
<dbReference type="CDD" id="cd00609">
    <property type="entry name" value="AAT_like"/>
    <property type="match status" value="1"/>
</dbReference>
<dbReference type="PROSITE" id="PS50949">
    <property type="entry name" value="HTH_GNTR"/>
    <property type="match status" value="1"/>
</dbReference>
<dbReference type="InterPro" id="IPR036388">
    <property type="entry name" value="WH-like_DNA-bd_sf"/>
</dbReference>
<organism evidence="7 8">
    <name type="scientific">Bowmanella pacifica</name>
    <dbReference type="NCBI Taxonomy" id="502051"/>
    <lineage>
        <taxon>Bacteria</taxon>
        <taxon>Pseudomonadati</taxon>
        <taxon>Pseudomonadota</taxon>
        <taxon>Gammaproteobacteria</taxon>
        <taxon>Alteromonadales</taxon>
        <taxon>Alteromonadaceae</taxon>
        <taxon>Bowmanella</taxon>
    </lineage>
</organism>
<protein>
    <submittedName>
        <fullName evidence="7">Transcriptional regulator</fullName>
    </submittedName>
</protein>
<evidence type="ECO:0000259" key="6">
    <source>
        <dbReference type="PROSITE" id="PS50949"/>
    </source>
</evidence>
<dbReference type="SMART" id="SM00345">
    <property type="entry name" value="HTH_GNTR"/>
    <property type="match status" value="1"/>
</dbReference>
<evidence type="ECO:0000313" key="8">
    <source>
        <dbReference type="Proteomes" id="UP000606935"/>
    </source>
</evidence>
<accession>A0A918DHG3</accession>
<dbReference type="RefSeq" id="WP_188689426.1">
    <property type="nucleotide sequence ID" value="NZ_BMLS01000001.1"/>
</dbReference>
<dbReference type="InterPro" id="IPR004839">
    <property type="entry name" value="Aminotransferase_I/II_large"/>
</dbReference>
<sequence>MSAATLSISLDHQARQAIYLQLQDALRSLIHSGRLQKGERLPSSRELAQALGISRTSSLKAYDNLIAEGFLFSAPKRGVFVAHNLPVIDLQPLPVLDAPKQEKPMLGFESVANVENFPARQWASCLRRSWLKPDADLMMGEYPSGWPLLKQRVAEYLRDLRGLDCQAEQVLITAGNRDALTILVQALLEPGSGIWLENPCYAQMASLFTLLGKPLHALPLDDEGAQVPDSCHGMAVITPNRQYPLGIVMSPQRRQTWLEQQQFMREQGKRLWLIEDDYDSEFVYQGRTHVPLMQLDRQQGTFFVGSFSKVLFRGLRLGFIVAPPEQIGRLKDSQYFLGSSSALGMQPALAEFMAAGGFASHLRRMRRFYLAKRDTLLAGLDDLAVWLKWEKNAGGMHLVTYLREPWQGEHTSGLAWDTLVARRAALMGLRLNCLSEHYFTGNRVSGFILGYSQRDELQMRCAMGLFKQCLEEVLSAPAR</sequence>
<evidence type="ECO:0000256" key="2">
    <source>
        <dbReference type="ARBA" id="ARBA00022898"/>
    </source>
</evidence>
<evidence type="ECO:0000256" key="4">
    <source>
        <dbReference type="ARBA" id="ARBA00023125"/>
    </source>
</evidence>
<reference evidence="7" key="1">
    <citation type="journal article" date="2014" name="Int. J. Syst. Evol. Microbiol.">
        <title>Complete genome sequence of Corynebacterium casei LMG S-19264T (=DSM 44701T), isolated from a smear-ripened cheese.</title>
        <authorList>
            <consortium name="US DOE Joint Genome Institute (JGI-PGF)"/>
            <person name="Walter F."/>
            <person name="Albersmeier A."/>
            <person name="Kalinowski J."/>
            <person name="Ruckert C."/>
        </authorList>
    </citation>
    <scope>NUCLEOTIDE SEQUENCE</scope>
    <source>
        <strain evidence="7">CGMCC 1.7086</strain>
    </source>
</reference>
<dbReference type="InterPro" id="IPR051446">
    <property type="entry name" value="HTH_trans_reg/aminotransferase"/>
</dbReference>
<dbReference type="Pfam" id="PF00392">
    <property type="entry name" value="GntR"/>
    <property type="match status" value="1"/>
</dbReference>
<dbReference type="GO" id="GO:0003677">
    <property type="term" value="F:DNA binding"/>
    <property type="evidence" value="ECO:0007669"/>
    <property type="project" value="UniProtKB-KW"/>
</dbReference>
<dbReference type="InterPro" id="IPR036390">
    <property type="entry name" value="WH_DNA-bd_sf"/>
</dbReference>
<dbReference type="PANTHER" id="PTHR46577:SF1">
    <property type="entry name" value="HTH-TYPE TRANSCRIPTIONAL REGULATORY PROTEIN GABR"/>
    <property type="match status" value="1"/>
</dbReference>
<dbReference type="AlphaFoldDB" id="A0A918DHG3"/>
<dbReference type="GO" id="GO:0030170">
    <property type="term" value="F:pyridoxal phosphate binding"/>
    <property type="evidence" value="ECO:0007669"/>
    <property type="project" value="InterPro"/>
</dbReference>
<dbReference type="SUPFAM" id="SSF46785">
    <property type="entry name" value="Winged helix' DNA-binding domain"/>
    <property type="match status" value="1"/>
</dbReference>
<evidence type="ECO:0000256" key="3">
    <source>
        <dbReference type="ARBA" id="ARBA00023015"/>
    </source>
</evidence>